<dbReference type="EMBL" id="JACGCM010002464">
    <property type="protein sequence ID" value="KAF6139546.1"/>
    <property type="molecule type" value="Genomic_DNA"/>
</dbReference>
<evidence type="ECO:0000313" key="1">
    <source>
        <dbReference type="EMBL" id="KAF6139546.1"/>
    </source>
</evidence>
<protein>
    <submittedName>
        <fullName evidence="1">Uncharacterized protein</fullName>
    </submittedName>
</protein>
<dbReference type="Proteomes" id="UP000541444">
    <property type="component" value="Unassembled WGS sequence"/>
</dbReference>
<evidence type="ECO:0000313" key="2">
    <source>
        <dbReference type="Proteomes" id="UP000541444"/>
    </source>
</evidence>
<sequence>MMKNLWKATKKVKLLAVQYSDNPYQASLATFTTTRYGCRPDFGEFFDSVCESWGHVDMGVIVCGPQSIESSVAKECRFIHLLYATNRSEKAFLMSAYGKGDDKSFRVSINGFEFHIGSDDIRHAFGLSEFVVPDEEHSEWPPILSEFPPNREMEELRVAGKMKVPYLRRKNLSPTLCLFHMIADCS</sequence>
<accession>A0A7J7LA59</accession>
<dbReference type="OrthoDB" id="1734137at2759"/>
<proteinExistence type="predicted"/>
<comment type="caution">
    <text evidence="1">The sequence shown here is derived from an EMBL/GenBank/DDBJ whole genome shotgun (WGS) entry which is preliminary data.</text>
</comment>
<dbReference type="Gene3D" id="3.40.50.80">
    <property type="entry name" value="Nucleotide-binding domain of ferredoxin-NADP reductase (FNR) module"/>
    <property type="match status" value="1"/>
</dbReference>
<dbReference type="AlphaFoldDB" id="A0A7J7LA59"/>
<keyword evidence="2" id="KW-1185">Reference proteome</keyword>
<name>A0A7J7LA59_9MAGN</name>
<reference evidence="1 2" key="1">
    <citation type="journal article" date="2020" name="IScience">
        <title>Genome Sequencing of the Endangered Kingdonia uniflora (Circaeasteraceae, Ranunculales) Reveals Potential Mechanisms of Evolutionary Specialization.</title>
        <authorList>
            <person name="Sun Y."/>
            <person name="Deng T."/>
            <person name="Zhang A."/>
            <person name="Moore M.J."/>
            <person name="Landis J.B."/>
            <person name="Lin N."/>
            <person name="Zhang H."/>
            <person name="Zhang X."/>
            <person name="Huang J."/>
            <person name="Zhang X."/>
            <person name="Sun H."/>
            <person name="Wang H."/>
        </authorList>
    </citation>
    <scope>NUCLEOTIDE SEQUENCE [LARGE SCALE GENOMIC DNA]</scope>
    <source>
        <strain evidence="1">TB1705</strain>
        <tissue evidence="1">Leaf</tissue>
    </source>
</reference>
<dbReference type="InterPro" id="IPR039261">
    <property type="entry name" value="FNR_nucleotide-bd"/>
</dbReference>
<gene>
    <name evidence="1" type="ORF">GIB67_015503</name>
</gene>
<organism evidence="1 2">
    <name type="scientific">Kingdonia uniflora</name>
    <dbReference type="NCBI Taxonomy" id="39325"/>
    <lineage>
        <taxon>Eukaryota</taxon>
        <taxon>Viridiplantae</taxon>
        <taxon>Streptophyta</taxon>
        <taxon>Embryophyta</taxon>
        <taxon>Tracheophyta</taxon>
        <taxon>Spermatophyta</taxon>
        <taxon>Magnoliopsida</taxon>
        <taxon>Ranunculales</taxon>
        <taxon>Circaeasteraceae</taxon>
        <taxon>Kingdonia</taxon>
    </lineage>
</organism>